<protein>
    <submittedName>
        <fullName evidence="2">U-box domain-containing protein 35-like</fullName>
    </submittedName>
</protein>
<reference evidence="2" key="2">
    <citation type="submission" date="2025-08" db="UniProtKB">
        <authorList>
            <consortium name="RefSeq"/>
        </authorList>
    </citation>
    <scope>IDENTIFICATION</scope>
    <source>
        <tissue evidence="2">Leaf</tissue>
    </source>
</reference>
<gene>
    <name evidence="2" type="primary">LOC107809459</name>
</gene>
<proteinExistence type="predicted"/>
<name>A0AC58SJJ7_TOBAC</name>
<dbReference type="Proteomes" id="UP000790787">
    <property type="component" value="Chromosome 13"/>
</dbReference>
<keyword evidence="1" id="KW-1185">Reference proteome</keyword>
<sequence>MEENDISKTEGQGTVQSPTSSVVAIAISGNKNSKYVVKWALDKFVPEGETRFMLLHVRPEITAVPTPMGNLIPIAQVREDVADAFRKEVELQASEKLLPYKTMFIRRKVRLISYVQVGVVQIESNDVVNAIAGVVSKCSINKLVIGTSTPGLFSRGRNLSASISETAPTFCTVYAVSKGKLSSVRPSSYENNGAVIDDSSDTSSSSNNSTGQSFSSQGGTNFLFIYVFTFKRTDHSSTSPASYSHLYSPTRKLQRYQSKSPTHHALQTLLHKRTNIGETIQSRTSSIDIGEAFQALSIKNNTKRANLNEVIHPRAMTIATGEAEDDKSCYFSSSGITDPNSLNSSFKKAKLDNQQWSTSQSSNSDAPTDSSSGSQLPKNDLVLFMNFNTKVLTYMQVNINYDLEKLRIELKHIQGMYAIAQTEAIDASRKLNEFQKLRVDEANKLMEINLKEEEAKEFAEQEKLKCEAAKKEADYAMECAEREVEKRRAAESIANREARAKEKLEKSLILPLHHYQKFTWEEIMTASASFSEDLKIGMGSYGMVYKCYLHHTTAAVKVLHSTEAHRTKQFQQELEILSTIHHPHLLILLGACPERGCLVYEYMENGSLEDRLIRKNKTPPLAWFDRVRIAWEVASALVFLHYTKPKPIIHRDLKPANILLDHNLVSKIGDVGLSTMVHSDSSSAMTAYKDTSPVGTLCYIDPEYQRTGLVSTKSDVYAFGMVILQLLTAKRAIALAHMVEMAIEDNNLVELLDQEAGEWPIEETKELAVLAIKCTELRRRDRPDLKDEVLPALERLKEVADRARDLIYILSPSPSHFKCPILKEVMHDPCVAADGYTYDRKAIESWLKDNDHSPVTNSPLPHKQLLANYTLLSAIKEWKSGKH</sequence>
<accession>A0AC58SJJ7</accession>
<reference evidence="1" key="1">
    <citation type="journal article" date="2014" name="Nat. Commun.">
        <title>The tobacco genome sequence and its comparison with those of tomato and potato.</title>
        <authorList>
            <person name="Sierro N."/>
            <person name="Battey J.N."/>
            <person name="Ouadi S."/>
            <person name="Bakaher N."/>
            <person name="Bovet L."/>
            <person name="Willig A."/>
            <person name="Goepfert S."/>
            <person name="Peitsch M.C."/>
            <person name="Ivanov N.V."/>
        </authorList>
    </citation>
    <scope>NUCLEOTIDE SEQUENCE [LARGE SCALE GENOMIC DNA]</scope>
</reference>
<evidence type="ECO:0000313" key="2">
    <source>
        <dbReference type="RefSeq" id="XP_075085163.1"/>
    </source>
</evidence>
<organism evidence="1 2">
    <name type="scientific">Nicotiana tabacum</name>
    <name type="common">Common tobacco</name>
    <dbReference type="NCBI Taxonomy" id="4097"/>
    <lineage>
        <taxon>Eukaryota</taxon>
        <taxon>Viridiplantae</taxon>
        <taxon>Streptophyta</taxon>
        <taxon>Embryophyta</taxon>
        <taxon>Tracheophyta</taxon>
        <taxon>Spermatophyta</taxon>
        <taxon>Magnoliopsida</taxon>
        <taxon>eudicotyledons</taxon>
        <taxon>Gunneridae</taxon>
        <taxon>Pentapetalae</taxon>
        <taxon>asterids</taxon>
        <taxon>lamiids</taxon>
        <taxon>Solanales</taxon>
        <taxon>Solanaceae</taxon>
        <taxon>Nicotianoideae</taxon>
        <taxon>Nicotianeae</taxon>
        <taxon>Nicotiana</taxon>
    </lineage>
</organism>
<evidence type="ECO:0000313" key="1">
    <source>
        <dbReference type="Proteomes" id="UP000790787"/>
    </source>
</evidence>
<dbReference type="RefSeq" id="XP_075085163.1">
    <property type="nucleotide sequence ID" value="XM_075229062.1"/>
</dbReference>